<evidence type="ECO:0000256" key="19">
    <source>
        <dbReference type="ARBA" id="ARBA00023136"/>
    </source>
</evidence>
<dbReference type="OrthoDB" id="1470350at2759"/>
<keyword evidence="13" id="KW-1133">Transmembrane helix</keyword>
<dbReference type="GO" id="GO:0098793">
    <property type="term" value="C:presynapse"/>
    <property type="evidence" value="ECO:0007669"/>
    <property type="project" value="UniProtKB-SubCell"/>
</dbReference>
<dbReference type="GO" id="GO:0005506">
    <property type="term" value="F:iron ion binding"/>
    <property type="evidence" value="ECO:0007669"/>
    <property type="project" value="InterPro"/>
</dbReference>
<keyword evidence="22" id="KW-0966">Cell projection</keyword>
<dbReference type="AlphaFoldDB" id="A0A6P7Z2Z7"/>
<dbReference type="PRINTS" id="PR00463">
    <property type="entry name" value="EP450I"/>
</dbReference>
<evidence type="ECO:0000256" key="9">
    <source>
        <dbReference type="ARBA" id="ARBA00022692"/>
    </source>
</evidence>
<evidence type="ECO:0000256" key="18">
    <source>
        <dbReference type="ARBA" id="ARBA00023098"/>
    </source>
</evidence>
<evidence type="ECO:0000256" key="32">
    <source>
        <dbReference type="ARBA" id="ARBA00051503"/>
    </source>
</evidence>
<evidence type="ECO:0000256" key="43">
    <source>
        <dbReference type="ARBA" id="ARBA00077287"/>
    </source>
</evidence>
<evidence type="ECO:0000256" key="29">
    <source>
        <dbReference type="ARBA" id="ARBA00050696"/>
    </source>
</evidence>
<comment type="catalytic activity">
    <reaction evidence="38">
        <text>progesterone + reduced [NADPH--hemoprotein reductase] + O2 = 17alpha-hydroxyprogesterone + oxidized [NADPH--hemoprotein reductase] + H2O + H(+)</text>
        <dbReference type="Rhea" id="RHEA:46308"/>
        <dbReference type="Rhea" id="RHEA-COMP:11964"/>
        <dbReference type="Rhea" id="RHEA-COMP:11965"/>
        <dbReference type="ChEBI" id="CHEBI:15377"/>
        <dbReference type="ChEBI" id="CHEBI:15378"/>
        <dbReference type="ChEBI" id="CHEBI:15379"/>
        <dbReference type="ChEBI" id="CHEBI:17026"/>
        <dbReference type="ChEBI" id="CHEBI:17252"/>
        <dbReference type="ChEBI" id="CHEBI:57618"/>
        <dbReference type="ChEBI" id="CHEBI:58210"/>
    </reaction>
    <physiologicalReaction direction="left-to-right" evidence="38">
        <dbReference type="Rhea" id="RHEA:46309"/>
    </physiologicalReaction>
</comment>
<dbReference type="PANTHER" id="PTHR24293:SF1">
    <property type="entry name" value="CHOLESTEROL 24-HYDROXYLASE"/>
    <property type="match status" value="1"/>
</dbReference>
<evidence type="ECO:0000256" key="26">
    <source>
        <dbReference type="ARBA" id="ARBA00050139"/>
    </source>
</evidence>
<keyword evidence="8 46" id="KW-0349">Heme</keyword>
<dbReference type="GO" id="GO:0005789">
    <property type="term" value="C:endoplasmic reticulum membrane"/>
    <property type="evidence" value="ECO:0007669"/>
    <property type="project" value="UniProtKB-SubCell"/>
</dbReference>
<comment type="catalytic activity">
    <reaction evidence="36">
        <text>(24S)-hydroxycholesterol + reduced [NADPH--hemoprotein reductase] + O2 = (24S,25R)-24,26-dihydroxycholesterol + oxidized [NADPH--hemoprotein reductase] + H2O + H(+)</text>
        <dbReference type="Rhea" id="RHEA:46388"/>
        <dbReference type="Rhea" id="RHEA-COMP:11964"/>
        <dbReference type="Rhea" id="RHEA-COMP:11965"/>
        <dbReference type="ChEBI" id="CHEBI:15377"/>
        <dbReference type="ChEBI" id="CHEBI:15378"/>
        <dbReference type="ChEBI" id="CHEBI:15379"/>
        <dbReference type="ChEBI" id="CHEBI:34310"/>
        <dbReference type="ChEBI" id="CHEBI:57618"/>
        <dbReference type="ChEBI" id="CHEBI:58210"/>
        <dbReference type="ChEBI" id="CHEBI:86165"/>
    </reaction>
    <physiologicalReaction direction="left-to-right" evidence="36">
        <dbReference type="Rhea" id="RHEA:46389"/>
    </physiologicalReaction>
</comment>
<dbReference type="GO" id="GO:0098794">
    <property type="term" value="C:postsynapse"/>
    <property type="evidence" value="ECO:0007669"/>
    <property type="project" value="UniProtKB-SubCell"/>
</dbReference>
<evidence type="ECO:0000256" key="30">
    <source>
        <dbReference type="ARBA" id="ARBA00050991"/>
    </source>
</evidence>
<dbReference type="InterPro" id="IPR017972">
    <property type="entry name" value="Cyt_P450_CS"/>
</dbReference>
<comment type="catalytic activity">
    <reaction evidence="35">
        <text>cholestanol + reduced [NADPH--hemoprotein reductase] + O2 = (24S)-hydroxycholestanol + oxidized [NADPH--hemoprotein reductase] + H2O + H(+)</text>
        <dbReference type="Rhea" id="RHEA:53808"/>
        <dbReference type="Rhea" id="RHEA-COMP:11964"/>
        <dbReference type="Rhea" id="RHEA-COMP:11965"/>
        <dbReference type="ChEBI" id="CHEBI:15377"/>
        <dbReference type="ChEBI" id="CHEBI:15378"/>
        <dbReference type="ChEBI" id="CHEBI:15379"/>
        <dbReference type="ChEBI" id="CHEBI:57618"/>
        <dbReference type="ChEBI" id="CHEBI:58210"/>
        <dbReference type="ChEBI" id="CHEBI:86570"/>
        <dbReference type="ChEBI" id="CHEBI:137687"/>
    </reaction>
    <physiologicalReaction direction="left-to-right" evidence="35">
        <dbReference type="Rhea" id="RHEA:53809"/>
    </physiologicalReaction>
</comment>
<dbReference type="GeneID" id="115478032"/>
<proteinExistence type="inferred from homology"/>
<comment type="catalytic activity">
    <reaction evidence="33">
        <text>4beta-hydroxycholesterol + reduced [NADPH--hemoprotein reductase] + O2 = 4beta,24S-dihydroxycholesterol + oxidized [NADPH--hemoprotein reductase] + H2O + H(+)</text>
        <dbReference type="Rhea" id="RHEA:46392"/>
        <dbReference type="Rhea" id="RHEA-COMP:11964"/>
        <dbReference type="Rhea" id="RHEA-COMP:11965"/>
        <dbReference type="ChEBI" id="CHEBI:15377"/>
        <dbReference type="ChEBI" id="CHEBI:15378"/>
        <dbReference type="ChEBI" id="CHEBI:15379"/>
        <dbReference type="ChEBI" id="CHEBI:57618"/>
        <dbReference type="ChEBI" id="CHEBI:58210"/>
        <dbReference type="ChEBI" id="CHEBI:85778"/>
        <dbReference type="ChEBI" id="CHEBI:86087"/>
    </reaction>
    <physiologicalReaction direction="left-to-right" evidence="33">
        <dbReference type="Rhea" id="RHEA:46393"/>
    </physiologicalReaction>
</comment>
<evidence type="ECO:0000256" key="27">
    <source>
        <dbReference type="ARBA" id="ARBA00050344"/>
    </source>
</evidence>
<sequence length="500" mass="57305">MALWAALCWLPLGAAALVFLLYCAYVKYSHLKYDHIPGPPRKSFLLGHWYLFRQAASDSNMLMYDVFLEWVKKYGPVVRLNVFHRVILLVSSPEAVKEFLMSPKYRKDSTYDRLFGVYGERFLGKGLVTDPDYNHWHSQRRIMDPAFSRTYLIGLMDVFNEKAEDLMDRLTEKANGKTEVKMHNLLSRLTLDVIAKVAFGLELNALQDDQTPFPRAISMAMKGVTTIRNPAFKYMPGNWKTVKEIQESVRLLRQTGMECIERRKMSMENGEEIPMDILSQILKVAALEEDCDQESMIDNFVTFFIAGQETTASQLAFAVIEIARHPAIMERVRAEVDEMIGSKRNIDYEDLGKLKYLSQILKETLRLYPPAPATSRLLEEDTVIEGVKVPATVSLFINMYVMARIDKFFPDPLTFDPDRFSPEAPRPNFTYFPFSLGPRSCIGQVFSQMEAKVVLAKLVQRFDFQLVAGQSFKILDSGTLRPLDGAICYLKPRREATRSQ</sequence>
<dbReference type="Pfam" id="PF00067">
    <property type="entry name" value="p450"/>
    <property type="match status" value="1"/>
</dbReference>
<comment type="catalytic activity">
    <reaction evidence="32">
        <text>testosterone + reduced [NADPH--hemoprotein reductase] + O2 = 6beta,17beta-dihydroxyandrost-4-en-3-one + oxidized [NADPH--hemoprotein reductase] + H2O + H(+)</text>
        <dbReference type="Rhea" id="RHEA:46296"/>
        <dbReference type="Rhea" id="RHEA-COMP:11964"/>
        <dbReference type="Rhea" id="RHEA-COMP:11965"/>
        <dbReference type="ChEBI" id="CHEBI:15377"/>
        <dbReference type="ChEBI" id="CHEBI:15378"/>
        <dbReference type="ChEBI" id="CHEBI:15379"/>
        <dbReference type="ChEBI" id="CHEBI:17347"/>
        <dbReference type="ChEBI" id="CHEBI:34477"/>
        <dbReference type="ChEBI" id="CHEBI:57618"/>
        <dbReference type="ChEBI" id="CHEBI:58210"/>
    </reaction>
    <physiologicalReaction direction="left-to-right" evidence="32">
        <dbReference type="Rhea" id="RHEA:46297"/>
    </physiologicalReaction>
</comment>
<evidence type="ECO:0000256" key="47">
    <source>
        <dbReference type="RuleBase" id="RU000461"/>
    </source>
</evidence>
<evidence type="ECO:0000256" key="34">
    <source>
        <dbReference type="ARBA" id="ARBA00051606"/>
    </source>
</evidence>
<keyword evidence="9" id="KW-0812">Transmembrane</keyword>
<keyword evidence="12" id="KW-0492">Microsome</keyword>
<evidence type="ECO:0000256" key="14">
    <source>
        <dbReference type="ARBA" id="ARBA00023002"/>
    </source>
</evidence>
<evidence type="ECO:0000256" key="6">
    <source>
        <dbReference type="ARBA" id="ARBA00010617"/>
    </source>
</evidence>
<evidence type="ECO:0000256" key="37">
    <source>
        <dbReference type="ARBA" id="ARBA00051817"/>
    </source>
</evidence>
<comment type="catalytic activity">
    <reaction evidence="31">
        <text>testosterone + reduced [NADPH--hemoprotein reductase] + O2 = 16beta,17beta-dihydroxyandrost-4-en-3-one + oxidized [NADPH--hemoprotein reductase] + H2O + H(+)</text>
        <dbReference type="Rhea" id="RHEA:46304"/>
        <dbReference type="Rhea" id="RHEA-COMP:11964"/>
        <dbReference type="Rhea" id="RHEA-COMP:11965"/>
        <dbReference type="ChEBI" id="CHEBI:15377"/>
        <dbReference type="ChEBI" id="CHEBI:15378"/>
        <dbReference type="ChEBI" id="CHEBI:15379"/>
        <dbReference type="ChEBI" id="CHEBI:17347"/>
        <dbReference type="ChEBI" id="CHEBI:57618"/>
        <dbReference type="ChEBI" id="CHEBI:58210"/>
        <dbReference type="ChEBI" id="CHEBI:83027"/>
    </reaction>
    <physiologicalReaction direction="left-to-right" evidence="31">
        <dbReference type="Rhea" id="RHEA:46305"/>
    </physiologicalReaction>
</comment>
<keyword evidence="16" id="KW-0770">Synapse</keyword>
<evidence type="ECO:0000256" key="31">
    <source>
        <dbReference type="ARBA" id="ARBA00051188"/>
    </source>
</evidence>
<evidence type="ECO:0000256" key="44">
    <source>
        <dbReference type="ARBA" id="ARBA00079170"/>
    </source>
</evidence>
<keyword evidence="10 46" id="KW-0479">Metal-binding</keyword>
<dbReference type="PROSITE" id="PS00086">
    <property type="entry name" value="CYTOCHROME_P450"/>
    <property type="match status" value="1"/>
</dbReference>
<keyword evidence="20" id="KW-1207">Sterol metabolism</keyword>
<evidence type="ECO:0000313" key="49">
    <source>
        <dbReference type="RefSeq" id="XP_030071091.1"/>
    </source>
</evidence>
<evidence type="ECO:0000256" key="2">
    <source>
        <dbReference type="ARBA" id="ARBA00004111"/>
    </source>
</evidence>
<dbReference type="GO" id="GO:0020037">
    <property type="term" value="F:heme binding"/>
    <property type="evidence" value="ECO:0007669"/>
    <property type="project" value="InterPro"/>
</dbReference>
<dbReference type="InParanoid" id="A0A6P7Z2Z7"/>
<name>A0A6P7Z2Z7_9AMPH</name>
<protein>
    <recommendedName>
        <fullName evidence="42">Cholesterol 24-hydroxylase</fullName>
        <ecNumber evidence="41">1.14.14.25</ecNumber>
    </recommendedName>
    <alternativeName>
        <fullName evidence="44">Cholesterol 24-monooxygenase</fullName>
    </alternativeName>
    <alternativeName>
        <fullName evidence="43">Cholesterol 24S-hydroxylase</fullName>
    </alternativeName>
    <alternativeName>
        <fullName evidence="45">Cytochrome P450 46A1</fullName>
    </alternativeName>
</protein>
<evidence type="ECO:0000256" key="8">
    <source>
        <dbReference type="ARBA" id="ARBA00022617"/>
    </source>
</evidence>
<evidence type="ECO:0000256" key="36">
    <source>
        <dbReference type="ARBA" id="ARBA00051763"/>
    </source>
</evidence>
<keyword evidence="18" id="KW-0443">Lipid metabolism</keyword>
<dbReference type="InterPro" id="IPR039983">
    <property type="entry name" value="CYP46A1"/>
</dbReference>
<dbReference type="Gene3D" id="1.10.630.10">
    <property type="entry name" value="Cytochrome P450"/>
    <property type="match status" value="1"/>
</dbReference>
<keyword evidence="19" id="KW-0472">Membrane</keyword>
<keyword evidence="15 46" id="KW-0408">Iron</keyword>
<keyword evidence="17 47" id="KW-0503">Monooxygenase</keyword>
<feature type="binding site" description="axial binding residue" evidence="46">
    <location>
        <position position="441"/>
    </location>
    <ligand>
        <name>heme</name>
        <dbReference type="ChEBI" id="CHEBI:30413"/>
    </ligand>
    <ligandPart>
        <name>Fe</name>
        <dbReference type="ChEBI" id="CHEBI:18248"/>
    </ligandPart>
</feature>
<comment type="catalytic activity">
    <reaction evidence="28">
        <text>(24S)-hydroxycholesterol + reduced [NADPH--hemoprotein reductase] + O2 = 24S,25-dihydroxycholesterol + oxidized [NADPH--hemoprotein reductase] + H2O + H(+)</text>
        <dbReference type="Rhea" id="RHEA:46384"/>
        <dbReference type="Rhea" id="RHEA-COMP:11964"/>
        <dbReference type="Rhea" id="RHEA-COMP:11965"/>
        <dbReference type="ChEBI" id="CHEBI:15377"/>
        <dbReference type="ChEBI" id="CHEBI:15378"/>
        <dbReference type="ChEBI" id="CHEBI:15379"/>
        <dbReference type="ChEBI" id="CHEBI:34310"/>
        <dbReference type="ChEBI" id="CHEBI:57618"/>
        <dbReference type="ChEBI" id="CHEBI:58210"/>
        <dbReference type="ChEBI" id="CHEBI:86074"/>
    </reaction>
    <physiologicalReaction direction="left-to-right" evidence="28">
        <dbReference type="Rhea" id="RHEA:46385"/>
    </physiologicalReaction>
</comment>
<dbReference type="RefSeq" id="XP_030071091.1">
    <property type="nucleotide sequence ID" value="XM_030215231.1"/>
</dbReference>
<keyword evidence="7" id="KW-0153">Cholesterol metabolism</keyword>
<evidence type="ECO:0000256" key="33">
    <source>
        <dbReference type="ARBA" id="ARBA00051527"/>
    </source>
</evidence>
<evidence type="ECO:0000256" key="40">
    <source>
        <dbReference type="ARBA" id="ARBA00054645"/>
    </source>
</evidence>
<evidence type="ECO:0000256" key="23">
    <source>
        <dbReference type="ARBA" id="ARBA00034106"/>
    </source>
</evidence>
<keyword evidence="48" id="KW-1185">Reference proteome</keyword>
<comment type="subcellular location">
    <subcellularLocation>
        <location evidence="3">Cell projection</location>
        <location evidence="3">Dendrite</location>
    </subcellularLocation>
    <subcellularLocation>
        <location evidence="4">Endoplasmic reticulum membrane</location>
        <topology evidence="4">Single-pass membrane protein</topology>
    </subcellularLocation>
    <subcellularLocation>
        <location evidence="2">Microsome membrane</location>
        <topology evidence="2">Single-pass membrane protein</topology>
    </subcellularLocation>
    <subcellularLocation>
        <location evidence="24">Postsynapse</location>
    </subcellularLocation>
    <subcellularLocation>
        <location evidence="23">Presynapse</location>
    </subcellularLocation>
</comment>
<dbReference type="EC" id="1.14.14.25" evidence="41"/>
<evidence type="ECO:0000256" key="25">
    <source>
        <dbReference type="ARBA" id="ARBA00049645"/>
    </source>
</evidence>
<evidence type="ECO:0000256" key="10">
    <source>
        <dbReference type="ARBA" id="ARBA00022723"/>
    </source>
</evidence>
<evidence type="ECO:0000256" key="24">
    <source>
        <dbReference type="ARBA" id="ARBA00034110"/>
    </source>
</evidence>
<evidence type="ECO:0000256" key="3">
    <source>
        <dbReference type="ARBA" id="ARBA00004279"/>
    </source>
</evidence>
<comment type="cofactor">
    <cofactor evidence="1 46">
        <name>heme</name>
        <dbReference type="ChEBI" id="CHEBI:30413"/>
    </cofactor>
</comment>
<accession>A0A6P7Z2Z7</accession>
<evidence type="ECO:0000256" key="28">
    <source>
        <dbReference type="ARBA" id="ARBA00050430"/>
    </source>
</evidence>
<keyword evidence="14 47" id="KW-0560">Oxidoreductase</keyword>
<evidence type="ECO:0000256" key="39">
    <source>
        <dbReference type="ARBA" id="ARBA00052870"/>
    </source>
</evidence>
<reference evidence="49" key="1">
    <citation type="submission" date="2025-08" db="UniProtKB">
        <authorList>
            <consortium name="RefSeq"/>
        </authorList>
    </citation>
    <scope>IDENTIFICATION</scope>
</reference>
<dbReference type="PRINTS" id="PR00385">
    <property type="entry name" value="P450"/>
</dbReference>
<gene>
    <name evidence="49" type="primary">LOC115478032</name>
</gene>
<comment type="catalytic activity">
    <reaction evidence="34">
        <text>7alpha-hydroxycholesterol + reduced [NADPH--hemoprotein reductase] + O2 = (24S)-7alpha-dihydroxycholesterol + oxidized [NADPH--hemoprotein reductase] + H2O + H(+)</text>
        <dbReference type="Rhea" id="RHEA:46380"/>
        <dbReference type="Rhea" id="RHEA-COMP:11964"/>
        <dbReference type="Rhea" id="RHEA-COMP:11965"/>
        <dbReference type="ChEBI" id="CHEBI:15377"/>
        <dbReference type="ChEBI" id="CHEBI:15378"/>
        <dbReference type="ChEBI" id="CHEBI:15379"/>
        <dbReference type="ChEBI" id="CHEBI:17500"/>
        <dbReference type="ChEBI" id="CHEBI:37640"/>
        <dbReference type="ChEBI" id="CHEBI:57618"/>
        <dbReference type="ChEBI" id="CHEBI:58210"/>
    </reaction>
    <physiologicalReaction direction="left-to-right" evidence="34">
        <dbReference type="Rhea" id="RHEA:46381"/>
    </physiologicalReaction>
</comment>
<dbReference type="SUPFAM" id="SSF48264">
    <property type="entry name" value="Cytochrome P450"/>
    <property type="match status" value="1"/>
</dbReference>
<comment type="catalytic activity">
    <reaction evidence="39">
        <text>desmosterol + reduced [NADPH--hemoprotein reductase] + O2 = (24S)-25-epoxycholesterol + oxidized [NADPH--hemoprotein reductase] + H2O + H(+)</text>
        <dbReference type="Rhea" id="RHEA:53232"/>
        <dbReference type="Rhea" id="RHEA-COMP:11964"/>
        <dbReference type="Rhea" id="RHEA-COMP:11965"/>
        <dbReference type="ChEBI" id="CHEBI:15377"/>
        <dbReference type="ChEBI" id="CHEBI:15378"/>
        <dbReference type="ChEBI" id="CHEBI:15379"/>
        <dbReference type="ChEBI" id="CHEBI:17737"/>
        <dbReference type="ChEBI" id="CHEBI:41633"/>
        <dbReference type="ChEBI" id="CHEBI:57618"/>
        <dbReference type="ChEBI" id="CHEBI:58210"/>
    </reaction>
    <physiologicalReaction direction="left-to-right" evidence="39">
        <dbReference type="Rhea" id="RHEA:53233"/>
    </physiologicalReaction>
</comment>
<dbReference type="FunCoup" id="A0A6P7Z2Z7">
    <property type="interactions" value="200"/>
</dbReference>
<evidence type="ECO:0000313" key="48">
    <source>
        <dbReference type="Proteomes" id="UP000515156"/>
    </source>
</evidence>
<evidence type="ECO:0000256" key="12">
    <source>
        <dbReference type="ARBA" id="ARBA00022848"/>
    </source>
</evidence>
<organism evidence="48 49">
    <name type="scientific">Microcaecilia unicolor</name>
    <dbReference type="NCBI Taxonomy" id="1415580"/>
    <lineage>
        <taxon>Eukaryota</taxon>
        <taxon>Metazoa</taxon>
        <taxon>Chordata</taxon>
        <taxon>Craniata</taxon>
        <taxon>Vertebrata</taxon>
        <taxon>Euteleostomi</taxon>
        <taxon>Amphibia</taxon>
        <taxon>Gymnophiona</taxon>
        <taxon>Siphonopidae</taxon>
        <taxon>Microcaecilia</taxon>
    </lineage>
</organism>
<evidence type="ECO:0000256" key="15">
    <source>
        <dbReference type="ARBA" id="ARBA00023004"/>
    </source>
</evidence>
<comment type="pathway">
    <text evidence="25">Steroid metabolism; cholesterol degradation.</text>
</comment>
<evidence type="ECO:0000256" key="4">
    <source>
        <dbReference type="ARBA" id="ARBA00004389"/>
    </source>
</evidence>
<comment type="similarity">
    <text evidence="6 47">Belongs to the cytochrome P450 family.</text>
</comment>
<dbReference type="FunFam" id="1.10.630.10:FF:000031">
    <property type="entry name" value="cholesterol 24-hydroxylase isoform X2"/>
    <property type="match status" value="1"/>
</dbReference>
<evidence type="ECO:0000256" key="38">
    <source>
        <dbReference type="ARBA" id="ARBA00052074"/>
    </source>
</evidence>
<evidence type="ECO:0000256" key="20">
    <source>
        <dbReference type="ARBA" id="ARBA00023166"/>
    </source>
</evidence>
<evidence type="ECO:0000256" key="7">
    <source>
        <dbReference type="ARBA" id="ARBA00022548"/>
    </source>
</evidence>
<evidence type="ECO:0000256" key="35">
    <source>
        <dbReference type="ARBA" id="ARBA00051748"/>
    </source>
</evidence>
<comment type="catalytic activity">
    <reaction evidence="37">
        <text>7-dehydrocholesterol + reduced [NADPH--hemoprotein reductase] + O2 = cholesta-5,7-dien-3beta,24S-diol + oxidized [NADPH--hemoprotein reductase] + H2O + H(+)</text>
        <dbReference type="Rhea" id="RHEA:53244"/>
        <dbReference type="Rhea" id="RHEA-COMP:11964"/>
        <dbReference type="Rhea" id="RHEA-COMP:11965"/>
        <dbReference type="ChEBI" id="CHEBI:15377"/>
        <dbReference type="ChEBI" id="CHEBI:15378"/>
        <dbReference type="ChEBI" id="CHEBI:15379"/>
        <dbReference type="ChEBI" id="CHEBI:17759"/>
        <dbReference type="ChEBI" id="CHEBI:57618"/>
        <dbReference type="ChEBI" id="CHEBI:58210"/>
        <dbReference type="ChEBI" id="CHEBI:137061"/>
    </reaction>
    <physiologicalReaction direction="left-to-right" evidence="37">
        <dbReference type="Rhea" id="RHEA:53245"/>
    </physiologicalReaction>
</comment>
<evidence type="ECO:0000256" key="11">
    <source>
        <dbReference type="ARBA" id="ARBA00022824"/>
    </source>
</evidence>
<evidence type="ECO:0000256" key="13">
    <source>
        <dbReference type="ARBA" id="ARBA00022989"/>
    </source>
</evidence>
<evidence type="ECO:0000256" key="42">
    <source>
        <dbReference type="ARBA" id="ARBA00068948"/>
    </source>
</evidence>
<dbReference type="GO" id="GO:0006707">
    <property type="term" value="P:cholesterol catabolic process"/>
    <property type="evidence" value="ECO:0007669"/>
    <property type="project" value="InterPro"/>
</dbReference>
<comment type="catalytic activity">
    <reaction evidence="26">
        <text>desmosterol + reduced [NADPH--hemoprotein reductase] + O2 = (24Z),26-hydroxydesmosterol + oxidized [NADPH--hemoprotein reductase] + H2O + H(+)</text>
        <dbReference type="Rhea" id="RHEA:53236"/>
        <dbReference type="Rhea" id="RHEA-COMP:11964"/>
        <dbReference type="Rhea" id="RHEA-COMP:11965"/>
        <dbReference type="ChEBI" id="CHEBI:15377"/>
        <dbReference type="ChEBI" id="CHEBI:15378"/>
        <dbReference type="ChEBI" id="CHEBI:15379"/>
        <dbReference type="ChEBI" id="CHEBI:17737"/>
        <dbReference type="ChEBI" id="CHEBI:57618"/>
        <dbReference type="ChEBI" id="CHEBI:58210"/>
        <dbReference type="ChEBI" id="CHEBI:137053"/>
    </reaction>
    <physiologicalReaction direction="left-to-right" evidence="26">
        <dbReference type="Rhea" id="RHEA:53237"/>
    </physiologicalReaction>
</comment>
<evidence type="ECO:0000256" key="45">
    <source>
        <dbReference type="ARBA" id="ARBA00080170"/>
    </source>
</evidence>
<dbReference type="InterPro" id="IPR036396">
    <property type="entry name" value="Cyt_P450_sf"/>
</dbReference>
<evidence type="ECO:0000256" key="41">
    <source>
        <dbReference type="ARBA" id="ARBA00066440"/>
    </source>
</evidence>
<evidence type="ECO:0000256" key="16">
    <source>
        <dbReference type="ARBA" id="ARBA00023018"/>
    </source>
</evidence>
<comment type="catalytic activity">
    <reaction evidence="27">
        <text>testosterone + reduced [NADPH--hemoprotein reductase] + O2 = 2-hydroxytestosterone + oxidized [NADPH--hemoprotein reductase] + H2O + H(+)</text>
        <dbReference type="Rhea" id="RHEA:46300"/>
        <dbReference type="Rhea" id="RHEA-COMP:11964"/>
        <dbReference type="Rhea" id="RHEA-COMP:11965"/>
        <dbReference type="ChEBI" id="CHEBI:15377"/>
        <dbReference type="ChEBI" id="CHEBI:15378"/>
        <dbReference type="ChEBI" id="CHEBI:15379"/>
        <dbReference type="ChEBI" id="CHEBI:17347"/>
        <dbReference type="ChEBI" id="CHEBI:57618"/>
        <dbReference type="ChEBI" id="CHEBI:58210"/>
        <dbReference type="ChEBI" id="CHEBI:86013"/>
    </reaction>
    <physiologicalReaction direction="left-to-right" evidence="27">
        <dbReference type="Rhea" id="RHEA:46301"/>
    </physiologicalReaction>
</comment>
<keyword evidence="11" id="KW-0256">Endoplasmic reticulum</keyword>
<dbReference type="PANTHER" id="PTHR24293">
    <property type="entry name" value="CYTOCHROME P450 FAMILY 46 SUBFAMILY A"/>
    <property type="match status" value="1"/>
</dbReference>
<dbReference type="GO" id="GO:0033781">
    <property type="term" value="F:cholesterol 24-hydroxylase activity"/>
    <property type="evidence" value="ECO:0007669"/>
    <property type="project" value="UniProtKB-EC"/>
</dbReference>
<evidence type="ECO:0000256" key="17">
    <source>
        <dbReference type="ARBA" id="ARBA00023033"/>
    </source>
</evidence>
<comment type="function">
    <text evidence="40">P450 monooxygenase that plays a major role in cholesterol homeostasis in the brain. Primarily catalyzes the hydroxylation (with S stereochemistry) at C-24 of cholesterol side chain, triggering cholesterol diffusion out of neurons and its further degradation. By promoting constant cholesterol elimination in neurons, may activate the mevalonate pathway and coordinate the synthesis of new cholesterol and nonsterol isoprenoids involved in synaptic activity and learning. Further hydroxylates cholesterol derivatives and hormone steroids on both the ring and side chain of these molecules, converting them into active oxysterols involved in lipid signaling and biosynthesis. Acts as an epoxidase converting cholesta-5,24-dien-3beta-ol/desmosterol into (24S),25-epoxycholesterol, an abundant lipid ligand of nuclear NR1H2 and NR1H3 receptors shown to promote neurogenesis in developing brain. May also catalyze the oxidative metabolism of xenobiotics, such as clotrimazole.</text>
</comment>
<dbReference type="GO" id="GO:0030425">
    <property type="term" value="C:dendrite"/>
    <property type="evidence" value="ECO:0007669"/>
    <property type="project" value="UniProtKB-SubCell"/>
</dbReference>
<evidence type="ECO:0000256" key="46">
    <source>
        <dbReference type="PIRSR" id="PIRSR602401-1"/>
    </source>
</evidence>
<dbReference type="KEGG" id="muo:115478032"/>
<comment type="pathway">
    <text evidence="5">Lipid metabolism; C21-steroid hormone metabolism.</text>
</comment>
<comment type="catalytic activity">
    <reaction evidence="30">
        <text>cholesterol + reduced [NADPH--hemoprotein reductase] + O2 = (24S)-hydroxycholesterol + oxidized [NADPH--hemoprotein reductase] + H2O + H(+)</text>
        <dbReference type="Rhea" id="RHEA:22716"/>
        <dbReference type="Rhea" id="RHEA-COMP:11964"/>
        <dbReference type="Rhea" id="RHEA-COMP:11965"/>
        <dbReference type="ChEBI" id="CHEBI:15377"/>
        <dbReference type="ChEBI" id="CHEBI:15378"/>
        <dbReference type="ChEBI" id="CHEBI:15379"/>
        <dbReference type="ChEBI" id="CHEBI:16113"/>
        <dbReference type="ChEBI" id="CHEBI:34310"/>
        <dbReference type="ChEBI" id="CHEBI:57618"/>
        <dbReference type="ChEBI" id="CHEBI:58210"/>
        <dbReference type="EC" id="1.14.14.25"/>
    </reaction>
    <physiologicalReaction direction="left-to-right" evidence="30">
        <dbReference type="Rhea" id="RHEA:22717"/>
    </physiologicalReaction>
</comment>
<evidence type="ECO:0000256" key="5">
    <source>
        <dbReference type="ARBA" id="ARBA00005108"/>
    </source>
</evidence>
<dbReference type="CDD" id="cd20613">
    <property type="entry name" value="CYP46A1-like"/>
    <property type="match status" value="1"/>
</dbReference>
<evidence type="ECO:0000256" key="22">
    <source>
        <dbReference type="ARBA" id="ARBA00023273"/>
    </source>
</evidence>
<comment type="catalytic activity">
    <reaction evidence="29">
        <text>7-dehydrocholesterol + reduced [NADPH--hemoprotein reductase] + O2 = cholesta-5,7-dien-3beta,25-diol + oxidized [NADPH--hemoprotein reductase] + H2O + H(+)</text>
        <dbReference type="Rhea" id="RHEA:53240"/>
        <dbReference type="Rhea" id="RHEA-COMP:11964"/>
        <dbReference type="Rhea" id="RHEA-COMP:11965"/>
        <dbReference type="ChEBI" id="CHEBI:15377"/>
        <dbReference type="ChEBI" id="CHEBI:15378"/>
        <dbReference type="ChEBI" id="CHEBI:15379"/>
        <dbReference type="ChEBI" id="CHEBI:17759"/>
        <dbReference type="ChEBI" id="CHEBI:57618"/>
        <dbReference type="ChEBI" id="CHEBI:58210"/>
        <dbReference type="ChEBI" id="CHEBI:137057"/>
    </reaction>
    <physiologicalReaction direction="left-to-right" evidence="29">
        <dbReference type="Rhea" id="RHEA:53241"/>
    </physiologicalReaction>
</comment>
<keyword evidence="21" id="KW-0753">Steroid metabolism</keyword>
<dbReference type="InterPro" id="IPR002401">
    <property type="entry name" value="Cyt_P450_E_grp-I"/>
</dbReference>
<dbReference type="InterPro" id="IPR001128">
    <property type="entry name" value="Cyt_P450"/>
</dbReference>
<evidence type="ECO:0000256" key="1">
    <source>
        <dbReference type="ARBA" id="ARBA00001971"/>
    </source>
</evidence>
<dbReference type="Proteomes" id="UP000515156">
    <property type="component" value="Chromosome 9"/>
</dbReference>
<evidence type="ECO:0000256" key="21">
    <source>
        <dbReference type="ARBA" id="ARBA00023221"/>
    </source>
</evidence>